<keyword evidence="1" id="KW-0326">Glycosidase</keyword>
<dbReference type="GO" id="GO:0016798">
    <property type="term" value="F:hydrolase activity, acting on glycosyl bonds"/>
    <property type="evidence" value="ECO:0007669"/>
    <property type="project" value="UniProtKB-KW"/>
</dbReference>
<name>A0ABZ0IPU9_9BACT</name>
<dbReference type="RefSeq" id="WP_317489709.1">
    <property type="nucleotide sequence ID" value="NZ_CP136051.1"/>
</dbReference>
<gene>
    <name evidence="1" type="ORF">RT717_00090</name>
</gene>
<accession>A0ABZ0IPU9</accession>
<proteinExistence type="predicted"/>
<keyword evidence="2" id="KW-1185">Reference proteome</keyword>
<organism evidence="1 2">
    <name type="scientific">Imperialibacter roseus</name>
    <dbReference type="NCBI Taxonomy" id="1324217"/>
    <lineage>
        <taxon>Bacteria</taxon>
        <taxon>Pseudomonadati</taxon>
        <taxon>Bacteroidota</taxon>
        <taxon>Cytophagia</taxon>
        <taxon>Cytophagales</taxon>
        <taxon>Flammeovirgaceae</taxon>
        <taxon>Imperialibacter</taxon>
    </lineage>
</organism>
<protein>
    <submittedName>
        <fullName evidence="1">Sialidase family protein</fullName>
        <ecNumber evidence="1">3.2.1.-</ecNumber>
    </submittedName>
</protein>
<evidence type="ECO:0000313" key="2">
    <source>
        <dbReference type="Proteomes" id="UP001302349"/>
    </source>
</evidence>
<reference evidence="1 2" key="1">
    <citation type="journal article" date="2023" name="Microbiol. Resour. Announc.">
        <title>Complete Genome Sequence of Imperialibacter roseus strain P4T.</title>
        <authorList>
            <person name="Tizabi D.R."/>
            <person name="Bachvaroff T."/>
            <person name="Hill R.T."/>
        </authorList>
    </citation>
    <scope>NUCLEOTIDE SEQUENCE [LARGE SCALE GENOMIC DNA]</scope>
    <source>
        <strain evidence="1 2">P4T</strain>
    </source>
</reference>
<keyword evidence="1" id="KW-0378">Hydrolase</keyword>
<dbReference type="Proteomes" id="UP001302349">
    <property type="component" value="Chromosome"/>
</dbReference>
<sequence length="183" mass="20969">MQPQYYYEGAVANGLTRKPIDYGLYVFEIKEIDGKIYIVLNNFPGRQNGLAVLNRKFDTFEVLGHYNEPNDLKLSESAVNQLPDGSWMAICRTESGSLNYAFTTSANGRVWTKADHRKFVPNGTNSKPPFDKFKGIYYLGWQESTKVNGAFRSVFNIDVSPDGIHWERKYRFESEALFNTRAL</sequence>
<dbReference type="EC" id="3.2.1.-" evidence="1"/>
<evidence type="ECO:0000313" key="1">
    <source>
        <dbReference type="EMBL" id="WOK07020.1"/>
    </source>
</evidence>
<dbReference type="SUPFAM" id="SSF50939">
    <property type="entry name" value="Sialidases"/>
    <property type="match status" value="1"/>
</dbReference>
<dbReference type="Gene3D" id="2.120.10.10">
    <property type="match status" value="1"/>
</dbReference>
<dbReference type="CDD" id="cd15482">
    <property type="entry name" value="Sialidase_non-viral"/>
    <property type="match status" value="1"/>
</dbReference>
<dbReference type="EMBL" id="CP136051">
    <property type="protein sequence ID" value="WOK07020.1"/>
    <property type="molecule type" value="Genomic_DNA"/>
</dbReference>
<dbReference type="InterPro" id="IPR036278">
    <property type="entry name" value="Sialidase_sf"/>
</dbReference>